<organism evidence="1 2">
    <name type="scientific">Caerostris extrusa</name>
    <name type="common">Bark spider</name>
    <name type="synonym">Caerostris bankana</name>
    <dbReference type="NCBI Taxonomy" id="172846"/>
    <lineage>
        <taxon>Eukaryota</taxon>
        <taxon>Metazoa</taxon>
        <taxon>Ecdysozoa</taxon>
        <taxon>Arthropoda</taxon>
        <taxon>Chelicerata</taxon>
        <taxon>Arachnida</taxon>
        <taxon>Araneae</taxon>
        <taxon>Araneomorphae</taxon>
        <taxon>Entelegynae</taxon>
        <taxon>Araneoidea</taxon>
        <taxon>Araneidae</taxon>
        <taxon>Caerostris</taxon>
    </lineage>
</organism>
<accession>A0AAV4NTF2</accession>
<dbReference type="Proteomes" id="UP001054945">
    <property type="component" value="Unassembled WGS sequence"/>
</dbReference>
<evidence type="ECO:0000313" key="2">
    <source>
        <dbReference type="Proteomes" id="UP001054945"/>
    </source>
</evidence>
<comment type="caution">
    <text evidence="1">The sequence shown here is derived from an EMBL/GenBank/DDBJ whole genome shotgun (WGS) entry which is preliminary data.</text>
</comment>
<dbReference type="AlphaFoldDB" id="A0AAV4NTF2"/>
<reference evidence="1 2" key="1">
    <citation type="submission" date="2021-06" db="EMBL/GenBank/DDBJ databases">
        <title>Caerostris extrusa draft genome.</title>
        <authorList>
            <person name="Kono N."/>
            <person name="Arakawa K."/>
        </authorList>
    </citation>
    <scope>NUCLEOTIDE SEQUENCE [LARGE SCALE GENOMIC DNA]</scope>
</reference>
<evidence type="ECO:0000313" key="1">
    <source>
        <dbReference type="EMBL" id="GIX86397.1"/>
    </source>
</evidence>
<gene>
    <name evidence="1" type="ORF">CEXT_443051</name>
</gene>
<keyword evidence="2" id="KW-1185">Reference proteome</keyword>
<dbReference type="EMBL" id="BPLR01003585">
    <property type="protein sequence ID" value="GIX86397.1"/>
    <property type="molecule type" value="Genomic_DNA"/>
</dbReference>
<proteinExistence type="predicted"/>
<name>A0AAV4NTF2_CAEEX</name>
<sequence length="151" mass="17318">MPSNCLLQMADPDPVITGNSDPVIGQFYFFSIRINSCTFCGKKGLFKSARTCYTKCNRQKSISFVQNILSDASFSERVPSRVWRMSSRNTDPEHPKNNWSVNGILQDRITRMWIAQKKKKAIKISAYRKLLIPQGQREPFGHAVIDFNVEK</sequence>
<protein>
    <submittedName>
        <fullName evidence="1">Uncharacterized protein</fullName>
    </submittedName>
</protein>